<feature type="region of interest" description="Disordered" evidence="1">
    <location>
        <begin position="1"/>
        <end position="107"/>
    </location>
</feature>
<feature type="compositionally biased region" description="Basic and acidic residues" evidence="1">
    <location>
        <begin position="44"/>
        <end position="57"/>
    </location>
</feature>
<protein>
    <submittedName>
        <fullName evidence="4">ARL14 effector protein-like isoform X1</fullName>
    </submittedName>
</protein>
<accession>A0A9J7MEI5</accession>
<dbReference type="Pfam" id="PF14949">
    <property type="entry name" value="ARF7EP_C"/>
    <property type="match status" value="1"/>
</dbReference>
<dbReference type="RefSeq" id="XP_035699716.1">
    <property type="nucleotide sequence ID" value="XM_035843823.1"/>
</dbReference>
<gene>
    <name evidence="4" type="primary">LOC118432283</name>
</gene>
<proteinExistence type="predicted"/>
<feature type="compositionally biased region" description="Basic residues" evidence="1">
    <location>
        <begin position="93"/>
        <end position="106"/>
    </location>
</feature>
<organism evidence="3 4">
    <name type="scientific">Branchiostoma floridae</name>
    <name type="common">Florida lancelet</name>
    <name type="synonym">Amphioxus</name>
    <dbReference type="NCBI Taxonomy" id="7739"/>
    <lineage>
        <taxon>Eukaryota</taxon>
        <taxon>Metazoa</taxon>
        <taxon>Chordata</taxon>
        <taxon>Cephalochordata</taxon>
        <taxon>Leptocardii</taxon>
        <taxon>Amphioxiformes</taxon>
        <taxon>Branchiostomatidae</taxon>
        <taxon>Branchiostoma</taxon>
    </lineage>
</organism>
<dbReference type="PANTHER" id="PTHR46536:SF3">
    <property type="entry name" value="ARF7 EFFECTOR PROTEIN C-TERMINAL DOMAIN-CONTAINING PROTEIN"/>
    <property type="match status" value="1"/>
</dbReference>
<evidence type="ECO:0000313" key="3">
    <source>
        <dbReference type="Proteomes" id="UP000001554"/>
    </source>
</evidence>
<reference evidence="4" key="2">
    <citation type="submission" date="2025-08" db="UniProtKB">
        <authorList>
            <consortium name="RefSeq"/>
        </authorList>
    </citation>
    <scope>IDENTIFICATION</scope>
    <source>
        <strain evidence="4">S238N-H82</strain>
        <tissue evidence="4">Testes</tissue>
    </source>
</reference>
<reference evidence="3" key="1">
    <citation type="journal article" date="2020" name="Nat. Ecol. Evol.">
        <title>Deeply conserved synteny resolves early events in vertebrate evolution.</title>
        <authorList>
            <person name="Simakov O."/>
            <person name="Marletaz F."/>
            <person name="Yue J.X."/>
            <person name="O'Connell B."/>
            <person name="Jenkins J."/>
            <person name="Brandt A."/>
            <person name="Calef R."/>
            <person name="Tung C.H."/>
            <person name="Huang T.K."/>
            <person name="Schmutz J."/>
            <person name="Satoh N."/>
            <person name="Yu J.K."/>
            <person name="Putnam N.H."/>
            <person name="Green R.E."/>
            <person name="Rokhsar D.S."/>
        </authorList>
    </citation>
    <scope>NUCLEOTIDE SEQUENCE [LARGE SCALE GENOMIC DNA]</scope>
    <source>
        <strain evidence="3">S238N-H82</strain>
    </source>
</reference>
<dbReference type="KEGG" id="bfo:118432283"/>
<dbReference type="Proteomes" id="UP000001554">
    <property type="component" value="Chromosome 2"/>
</dbReference>
<dbReference type="OrthoDB" id="5984406at2759"/>
<feature type="compositionally biased region" description="Basic and acidic residues" evidence="1">
    <location>
        <begin position="1"/>
        <end position="20"/>
    </location>
</feature>
<evidence type="ECO:0000259" key="2">
    <source>
        <dbReference type="Pfam" id="PF14949"/>
    </source>
</evidence>
<sequence>MAADLKGENADKTAEERQAVTEEFLDESGKVEARLPSSNAKAGVRKDKSHPTLERTLQHLQFRNPGPMLQDFDPEKSEREKRKLTRMVQQQKQKAKSSQRDKHKKRSVYDEAGVLISDGRDLCDCLEQDCPGCHYPCPKCGSEKCGAECRCNRRWHYEWIESECRETRRTFKQV</sequence>
<dbReference type="PANTHER" id="PTHR46536">
    <property type="entry name" value="ARL14 EFFECTOR PROTEIN"/>
    <property type="match status" value="1"/>
</dbReference>
<name>A0A9J7MEI5_BRAFL</name>
<feature type="domain" description="ARF7 effector protein C-terminal" evidence="2">
    <location>
        <begin position="54"/>
        <end position="162"/>
    </location>
</feature>
<evidence type="ECO:0000313" key="4">
    <source>
        <dbReference type="RefSeq" id="XP_035699716.1"/>
    </source>
</evidence>
<dbReference type="InterPro" id="IPR029264">
    <property type="entry name" value="ARF7EP_C"/>
</dbReference>
<dbReference type="GeneID" id="118432283"/>
<evidence type="ECO:0000256" key="1">
    <source>
        <dbReference type="SAM" id="MobiDB-lite"/>
    </source>
</evidence>
<dbReference type="AlphaFoldDB" id="A0A9J7MEI5"/>
<keyword evidence="3" id="KW-1185">Reference proteome</keyword>